<sequence>GAPSPAAAAAKQQPAPHEHTFANELAAPKENPQQRDSAPVAPAVAGCDRHYGSVNVCVPAAFPAEVKKTCLLYTS</sequence>
<feature type="non-terminal residue" evidence="2">
    <location>
        <position position="1"/>
    </location>
</feature>
<name>A0A0F4J7S1_9ACTN</name>
<dbReference type="RefSeq" id="WP_045949658.1">
    <property type="nucleotide sequence ID" value="NZ_JZWV01000686.1"/>
</dbReference>
<evidence type="ECO:0000256" key="1">
    <source>
        <dbReference type="SAM" id="MobiDB-lite"/>
    </source>
</evidence>
<dbReference type="EMBL" id="JZWV01000686">
    <property type="protein sequence ID" value="KJY28981.1"/>
    <property type="molecule type" value="Genomic_DNA"/>
</dbReference>
<feature type="region of interest" description="Disordered" evidence="1">
    <location>
        <begin position="1"/>
        <end position="41"/>
    </location>
</feature>
<feature type="compositionally biased region" description="Low complexity" evidence="1">
    <location>
        <begin position="1"/>
        <end position="15"/>
    </location>
</feature>
<dbReference type="AlphaFoldDB" id="A0A0F4J7S1"/>
<organism evidence="2 3">
    <name type="scientific">Streptomyces katrae</name>
    <dbReference type="NCBI Taxonomy" id="68223"/>
    <lineage>
        <taxon>Bacteria</taxon>
        <taxon>Bacillati</taxon>
        <taxon>Actinomycetota</taxon>
        <taxon>Actinomycetes</taxon>
        <taxon>Kitasatosporales</taxon>
        <taxon>Streptomycetaceae</taxon>
        <taxon>Streptomyces</taxon>
    </lineage>
</organism>
<feature type="non-terminal residue" evidence="2">
    <location>
        <position position="75"/>
    </location>
</feature>
<protein>
    <submittedName>
        <fullName evidence="2">Uncharacterized protein</fullName>
    </submittedName>
</protein>
<evidence type="ECO:0000313" key="3">
    <source>
        <dbReference type="Proteomes" id="UP000033551"/>
    </source>
</evidence>
<dbReference type="Proteomes" id="UP000033551">
    <property type="component" value="Unassembled WGS sequence"/>
</dbReference>
<comment type="caution">
    <text evidence="2">The sequence shown here is derived from an EMBL/GenBank/DDBJ whole genome shotgun (WGS) entry which is preliminary data.</text>
</comment>
<reference evidence="2 3" key="1">
    <citation type="submission" date="2015-02" db="EMBL/GenBank/DDBJ databases">
        <authorList>
            <person name="Ju K.-S."/>
            <person name="Doroghazi J.R."/>
            <person name="Metcalf W."/>
        </authorList>
    </citation>
    <scope>NUCLEOTIDE SEQUENCE [LARGE SCALE GENOMIC DNA]</scope>
    <source>
        <strain evidence="2 3">NRRL ISP-5550</strain>
    </source>
</reference>
<proteinExistence type="predicted"/>
<dbReference type="OrthoDB" id="601499at2"/>
<dbReference type="PATRIC" id="fig|68223.7.peg.795"/>
<keyword evidence="3" id="KW-1185">Reference proteome</keyword>
<gene>
    <name evidence="2" type="ORF">VR44_24015</name>
</gene>
<evidence type="ECO:0000313" key="2">
    <source>
        <dbReference type="EMBL" id="KJY28981.1"/>
    </source>
</evidence>
<accession>A0A0F4J7S1</accession>